<dbReference type="SUPFAM" id="SSF54695">
    <property type="entry name" value="POZ domain"/>
    <property type="match status" value="1"/>
</dbReference>
<evidence type="ECO:0000313" key="3">
    <source>
        <dbReference type="EMBL" id="CAB3372661.1"/>
    </source>
</evidence>
<feature type="region of interest" description="Disordered" evidence="1">
    <location>
        <begin position="160"/>
        <end position="185"/>
    </location>
</feature>
<feature type="region of interest" description="Disordered" evidence="1">
    <location>
        <begin position="545"/>
        <end position="621"/>
    </location>
</feature>
<accession>A0A8S1CY02</accession>
<evidence type="ECO:0000256" key="1">
    <source>
        <dbReference type="SAM" id="MobiDB-lite"/>
    </source>
</evidence>
<dbReference type="InterPro" id="IPR000210">
    <property type="entry name" value="BTB/POZ_dom"/>
</dbReference>
<proteinExistence type="predicted"/>
<dbReference type="InterPro" id="IPR011333">
    <property type="entry name" value="SKP1/BTB/POZ_sf"/>
</dbReference>
<dbReference type="Gene3D" id="3.30.710.10">
    <property type="entry name" value="Potassium Channel Kv1.1, Chain A"/>
    <property type="match status" value="1"/>
</dbReference>
<feature type="domain" description="BTB" evidence="2">
    <location>
        <begin position="63"/>
        <end position="128"/>
    </location>
</feature>
<dbReference type="SMART" id="SM00225">
    <property type="entry name" value="BTB"/>
    <property type="match status" value="1"/>
</dbReference>
<dbReference type="Pfam" id="PF00651">
    <property type="entry name" value="BTB"/>
    <property type="match status" value="1"/>
</dbReference>
<dbReference type="EMBL" id="CADEPI010000075">
    <property type="protein sequence ID" value="CAB3372661.1"/>
    <property type="molecule type" value="Genomic_DNA"/>
</dbReference>
<protein>
    <recommendedName>
        <fullName evidence="2">BTB domain-containing protein</fullName>
    </recommendedName>
</protein>
<reference evidence="3 4" key="1">
    <citation type="submission" date="2020-04" db="EMBL/GenBank/DDBJ databases">
        <authorList>
            <person name="Alioto T."/>
            <person name="Alioto T."/>
            <person name="Gomez Garrido J."/>
        </authorList>
    </citation>
    <scope>NUCLEOTIDE SEQUENCE [LARGE SCALE GENOMIC DNA]</scope>
</reference>
<keyword evidence="4" id="KW-1185">Reference proteome</keyword>
<feature type="compositionally biased region" description="Basic and acidic residues" evidence="1">
    <location>
        <begin position="602"/>
        <end position="615"/>
    </location>
</feature>
<dbReference type="OrthoDB" id="6077919at2759"/>
<feature type="compositionally biased region" description="Acidic residues" evidence="1">
    <location>
        <begin position="551"/>
        <end position="595"/>
    </location>
</feature>
<dbReference type="AlphaFoldDB" id="A0A8S1CY02"/>
<gene>
    <name evidence="3" type="ORF">CLODIP_2_CD04399</name>
</gene>
<evidence type="ECO:0000313" key="4">
    <source>
        <dbReference type="Proteomes" id="UP000494165"/>
    </source>
</evidence>
<comment type="caution">
    <text evidence="3">The sequence shown here is derived from an EMBL/GenBank/DDBJ whole genome shotgun (WGS) entry which is preliminary data.</text>
</comment>
<evidence type="ECO:0000259" key="2">
    <source>
        <dbReference type="PROSITE" id="PS50097"/>
    </source>
</evidence>
<sequence length="621" mass="68314">MSCFGEEKIVKKTTTNNTAGIMAAASSLKSVLWVDPDMQPESTRFYCNQFPDFSSYFYNNIYADVNLIVGKRVITANRSRLASVSPFLASIFAADTSDVSTVILPEVDYTALNLLISFLYTGFMRVTKSELTTVLRVASLLGIEYPIDIEQTEVGVIRVKPPNKRKSPDKQLGDHSADKRTRVEEPNVVIYEGPQSADSCCKMFEEGENGDYEKEVPETLTIADDSTMDVESVSVPTNSSQVLPEVTAATTPAIKRISPRPRIKKTKTRNDLLLESQNHSPISSIVISGDESNDASRSNIEVYPVISNVEVMDLEVMNADVTPVVEAESTVTVGMAEDCATHSFSELAAETESANNAENLDVELISEMQMPEELLNKAGDEFVQVDGDTEIALHVPDPEDTVIEPVESVFTVEPDAFAETRFDNEEDVQELFGGDQINQEEPQTEAVMEECLLTGEPDQVEQIWDSRTVDAIESESVVVEELCEDTGDQGDDLLVSDPLQDEVQTANEESNFIVEEILLEAEEAPLEPEEATVEPEVSAAEFEGAAMEPYEATEEPDDASVEPDEATVEPDEATVEPDEATVEPDEAILEPEEATEPVAEGENNKDSECEYRETLTVENFL</sequence>
<name>A0A8S1CY02_9INSE</name>
<feature type="compositionally biased region" description="Basic and acidic residues" evidence="1">
    <location>
        <begin position="166"/>
        <end position="185"/>
    </location>
</feature>
<organism evidence="3 4">
    <name type="scientific">Cloeon dipterum</name>
    <dbReference type="NCBI Taxonomy" id="197152"/>
    <lineage>
        <taxon>Eukaryota</taxon>
        <taxon>Metazoa</taxon>
        <taxon>Ecdysozoa</taxon>
        <taxon>Arthropoda</taxon>
        <taxon>Hexapoda</taxon>
        <taxon>Insecta</taxon>
        <taxon>Pterygota</taxon>
        <taxon>Palaeoptera</taxon>
        <taxon>Ephemeroptera</taxon>
        <taxon>Pisciforma</taxon>
        <taxon>Baetidae</taxon>
        <taxon>Cloeon</taxon>
    </lineage>
</organism>
<dbReference type="Proteomes" id="UP000494165">
    <property type="component" value="Unassembled WGS sequence"/>
</dbReference>
<dbReference type="PROSITE" id="PS50097">
    <property type="entry name" value="BTB"/>
    <property type="match status" value="1"/>
</dbReference>